<organism evidence="1 2">
    <name type="scientific">Hallerella porci</name>
    <dbReference type="NCBI Taxonomy" id="1945871"/>
    <lineage>
        <taxon>Bacteria</taxon>
        <taxon>Pseudomonadati</taxon>
        <taxon>Fibrobacterota</taxon>
        <taxon>Fibrobacteria</taxon>
        <taxon>Fibrobacterales</taxon>
        <taxon>Fibrobacteraceae</taxon>
        <taxon>Hallerella</taxon>
    </lineage>
</organism>
<protein>
    <submittedName>
        <fullName evidence="1">Uncharacterized protein</fullName>
    </submittedName>
</protein>
<proteinExistence type="predicted"/>
<gene>
    <name evidence="1" type="ORF">B0H50_101110</name>
</gene>
<evidence type="ECO:0000313" key="1">
    <source>
        <dbReference type="EMBL" id="PWL04099.1"/>
    </source>
</evidence>
<name>A0ABX5LNW0_9BACT</name>
<reference evidence="1 2" key="1">
    <citation type="submission" date="2018-05" db="EMBL/GenBank/DDBJ databases">
        <title>Animal gut microbial communities from fecal samples from Wisconsin, USA.</title>
        <authorList>
            <person name="Neumann A."/>
        </authorList>
    </citation>
    <scope>NUCLEOTIDE SEQUENCE [LARGE SCALE GENOMIC DNA]</scope>
    <source>
        <strain evidence="1 2">UWS4</strain>
    </source>
</reference>
<evidence type="ECO:0000313" key="2">
    <source>
        <dbReference type="Proteomes" id="UP000245523"/>
    </source>
</evidence>
<dbReference type="EMBL" id="QGHD01000001">
    <property type="protein sequence ID" value="PWL04099.1"/>
    <property type="molecule type" value="Genomic_DNA"/>
</dbReference>
<sequence length="86" mass="9540">MTPLDAIMTKYVLRNTALVEIFPGELSHKTVQKARMGTRAISKRMQQKVVDALNAVLGLEKPYKRADIFGEAHPQNAAENSAESEN</sequence>
<comment type="caution">
    <text evidence="1">The sequence shown here is derived from an EMBL/GenBank/DDBJ whole genome shotgun (WGS) entry which is preliminary data.</text>
</comment>
<keyword evidence="2" id="KW-1185">Reference proteome</keyword>
<dbReference type="RefSeq" id="WP_109587067.1">
    <property type="nucleotide sequence ID" value="NZ_QGHD01000001.1"/>
</dbReference>
<accession>A0ABX5LNW0</accession>
<dbReference type="Proteomes" id="UP000245523">
    <property type="component" value="Unassembled WGS sequence"/>
</dbReference>